<dbReference type="GO" id="GO:0004714">
    <property type="term" value="F:transmembrane receptor protein tyrosine kinase activity"/>
    <property type="evidence" value="ECO:0007669"/>
    <property type="project" value="UniProtKB-EC"/>
</dbReference>
<evidence type="ECO:0000256" key="3">
    <source>
        <dbReference type="ARBA" id="ARBA00004496"/>
    </source>
</evidence>
<evidence type="ECO:0000256" key="24">
    <source>
        <dbReference type="ARBA" id="ARBA00023319"/>
    </source>
</evidence>
<dbReference type="PRINTS" id="PR01835">
    <property type="entry name" value="VEGFRECEPTR3"/>
</dbReference>
<dbReference type="PANTHER" id="PTHR24416">
    <property type="entry name" value="TYROSINE-PROTEIN KINASE RECEPTOR"/>
    <property type="match status" value="1"/>
</dbReference>
<evidence type="ECO:0000256" key="1">
    <source>
        <dbReference type="ARBA" id="ARBA00004123"/>
    </source>
</evidence>
<dbReference type="FunFam" id="3.30.200.20:FF:000041">
    <property type="entry name" value="Vascular endothelial growth factor receptor 2"/>
    <property type="match status" value="1"/>
</dbReference>
<feature type="domain" description="Ig-like" evidence="34">
    <location>
        <begin position="421"/>
        <end position="536"/>
    </location>
</feature>
<evidence type="ECO:0000256" key="19">
    <source>
        <dbReference type="ARBA" id="ARBA00023137"/>
    </source>
</evidence>
<evidence type="ECO:0000256" key="30">
    <source>
        <dbReference type="RuleBase" id="RU000311"/>
    </source>
</evidence>
<evidence type="ECO:0000256" key="15">
    <source>
        <dbReference type="ARBA" id="ARBA00022777"/>
    </source>
</evidence>
<dbReference type="InterPro" id="IPR001824">
    <property type="entry name" value="Tyr_kinase_rcpt_3_CS"/>
</dbReference>
<dbReference type="InterPro" id="IPR007110">
    <property type="entry name" value="Ig-like_dom"/>
</dbReference>
<evidence type="ECO:0000256" key="14">
    <source>
        <dbReference type="ARBA" id="ARBA00022741"/>
    </source>
</evidence>
<keyword evidence="12" id="KW-0732">Signal</keyword>
<feature type="domain" description="Ig-like" evidence="34">
    <location>
        <begin position="320"/>
        <end position="414"/>
    </location>
</feature>
<evidence type="ECO:0000259" key="34">
    <source>
        <dbReference type="PROSITE" id="PS50835"/>
    </source>
</evidence>
<organism evidence="35 36">
    <name type="scientific">Sander lucioperca</name>
    <name type="common">Pike-perch</name>
    <name type="synonym">Perca lucioperca</name>
    <dbReference type="NCBI Taxonomy" id="283035"/>
    <lineage>
        <taxon>Eukaryota</taxon>
        <taxon>Metazoa</taxon>
        <taxon>Chordata</taxon>
        <taxon>Craniata</taxon>
        <taxon>Vertebrata</taxon>
        <taxon>Euteleostomi</taxon>
        <taxon>Actinopterygii</taxon>
        <taxon>Neopterygii</taxon>
        <taxon>Teleostei</taxon>
        <taxon>Neoteleostei</taxon>
        <taxon>Acanthomorphata</taxon>
        <taxon>Eupercaria</taxon>
        <taxon>Perciformes</taxon>
        <taxon>Percoidei</taxon>
        <taxon>Percidae</taxon>
        <taxon>Luciopercinae</taxon>
        <taxon>Sander</taxon>
    </lineage>
</organism>
<dbReference type="GO" id="GO:0005634">
    <property type="term" value="C:nucleus"/>
    <property type="evidence" value="ECO:0007669"/>
    <property type="project" value="UniProtKB-SubCell"/>
</dbReference>
<keyword evidence="21 30" id="KW-0675">Receptor</keyword>
<dbReference type="GO" id="GO:0046872">
    <property type="term" value="F:metal ion binding"/>
    <property type="evidence" value="ECO:0007669"/>
    <property type="project" value="UniProtKB-KW"/>
</dbReference>
<evidence type="ECO:0000313" key="36">
    <source>
        <dbReference type="Proteomes" id="UP000694568"/>
    </source>
</evidence>
<feature type="region of interest" description="Disordered" evidence="31">
    <location>
        <begin position="1268"/>
        <end position="1305"/>
    </location>
</feature>
<feature type="domain" description="Ig-like" evidence="34">
    <location>
        <begin position="553"/>
        <end position="653"/>
    </location>
</feature>
<dbReference type="Gene3D" id="2.60.40.10">
    <property type="entry name" value="Immunoglobulins"/>
    <property type="match status" value="7"/>
</dbReference>
<dbReference type="InterPro" id="IPR011009">
    <property type="entry name" value="Kinase-like_dom_sf"/>
</dbReference>
<keyword evidence="28" id="KW-0479">Metal-binding</keyword>
<comment type="subcellular location">
    <subcellularLocation>
        <location evidence="2">Cell membrane</location>
        <topology evidence="2">Single-pass type I membrane protein</topology>
    </subcellularLocation>
    <subcellularLocation>
        <location evidence="3">Cytoplasm</location>
    </subcellularLocation>
    <subcellularLocation>
        <location evidence="30">Membrane</location>
        <topology evidence="30">Single-pass type I membrane protein</topology>
    </subcellularLocation>
    <subcellularLocation>
        <location evidence="1">Nucleus</location>
    </subcellularLocation>
</comment>
<evidence type="ECO:0000256" key="29">
    <source>
        <dbReference type="PROSITE-ProRule" id="PRU10141"/>
    </source>
</evidence>
<feature type="domain" description="Ig-like" evidence="34">
    <location>
        <begin position="660"/>
        <end position="746"/>
    </location>
</feature>
<dbReference type="FunFam" id="2.60.40.10:FF:000479">
    <property type="entry name" value="Vascular endothelial growth factor receptor 3"/>
    <property type="match status" value="1"/>
</dbReference>
<dbReference type="GO" id="GO:0005737">
    <property type="term" value="C:cytoplasm"/>
    <property type="evidence" value="ECO:0007669"/>
    <property type="project" value="UniProtKB-SubCell"/>
</dbReference>
<dbReference type="GO" id="GO:0005886">
    <property type="term" value="C:plasma membrane"/>
    <property type="evidence" value="ECO:0007669"/>
    <property type="project" value="UniProtKB-SubCell"/>
</dbReference>
<keyword evidence="22" id="KW-0325">Glycoprotein</keyword>
<gene>
    <name evidence="35" type="primary">flt4</name>
</gene>
<keyword evidence="20" id="KW-1015">Disulfide bond</keyword>
<evidence type="ECO:0000256" key="31">
    <source>
        <dbReference type="SAM" id="MobiDB-lite"/>
    </source>
</evidence>
<reference evidence="35" key="2">
    <citation type="submission" date="2025-09" db="UniProtKB">
        <authorList>
            <consortium name="Ensembl"/>
        </authorList>
    </citation>
    <scope>IDENTIFICATION</scope>
</reference>
<keyword evidence="14 27" id="KW-0547">Nucleotide-binding</keyword>
<dbReference type="FunFam" id="2.60.40.10:FF:000411">
    <property type="entry name" value="Vascular endothelial growth factor receptor 3"/>
    <property type="match status" value="1"/>
</dbReference>
<keyword evidence="8" id="KW-0597">Phosphoprotein</keyword>
<dbReference type="SMART" id="SM00409">
    <property type="entry name" value="IG"/>
    <property type="match status" value="6"/>
</dbReference>
<dbReference type="SUPFAM" id="SSF48726">
    <property type="entry name" value="Immunoglobulin"/>
    <property type="match status" value="6"/>
</dbReference>
<evidence type="ECO:0000313" key="35">
    <source>
        <dbReference type="Ensembl" id="ENSSLUP00000036426.1"/>
    </source>
</evidence>
<dbReference type="Pfam" id="PF13927">
    <property type="entry name" value="Ig_3"/>
    <property type="match status" value="1"/>
</dbReference>
<dbReference type="InterPro" id="IPR013783">
    <property type="entry name" value="Ig-like_fold"/>
</dbReference>
<evidence type="ECO:0000256" key="9">
    <source>
        <dbReference type="ARBA" id="ARBA00022657"/>
    </source>
</evidence>
<evidence type="ECO:0000256" key="8">
    <source>
        <dbReference type="ARBA" id="ARBA00022553"/>
    </source>
</evidence>
<feature type="binding site" evidence="28">
    <location>
        <position position="1040"/>
    </location>
    <ligand>
        <name>Mg(2+)</name>
        <dbReference type="ChEBI" id="CHEBI:18420"/>
    </ligand>
</feature>
<dbReference type="PROSITE" id="PS50835">
    <property type="entry name" value="IG_LIKE"/>
    <property type="match status" value="5"/>
</dbReference>
<dbReference type="PROSITE" id="PS00109">
    <property type="entry name" value="PROTEIN_KINASE_TYR"/>
    <property type="match status" value="1"/>
</dbReference>
<dbReference type="Ensembl" id="ENSSLUT00000037551.1">
    <property type="protein sequence ID" value="ENSSLUP00000036426.1"/>
    <property type="gene ID" value="ENSSLUG00000014816.1"/>
</dbReference>
<feature type="binding site" evidence="27">
    <location>
        <begin position="834"/>
        <end position="841"/>
    </location>
    <ligand>
        <name>ATP</name>
        <dbReference type="ChEBI" id="CHEBI:30616"/>
    </ligand>
</feature>
<keyword evidence="23" id="KW-0539">Nucleus</keyword>
<sequence>MTPPILDSSKDDLVIPVHETLTITCRGQHTLAWAWPDQTLVGQELSDRQAQLPTTRAPGQRIALVSECPGQPGRPYCKSLVLNGAQARDTGYYRCYYKDVKAIIVGTTAVSVYVFVRDPEQPFLRRGSYSAENDLETILMTRFSTHVIVPCLVTVPDLNVTLHTTSQMTWDNKRGWSIPRQIVDSVSMLIGIVCVATLGGKQYQSPNYLIHATGSQVYDVKLFPEEPVELIVGEALTLNCTALVEFDAGVDIQWSYPRKQPNTLENTKPHREALSHATEAVSILTIHSVNVTDTGPYSCNVTSMDTRHTQQTHVIVYEKPFISLNYRNGPVVEVTAGQKSFKLQVNVSAFPTPETQWYKDGKLINQRPEFKMKRMRMHLNHALEIKDVCQEDSGLYTVVLRNSAAALERRLNITLVVNVPPQIHEKEVAVPSSPYPSGSSQTLTCTAYGLPATNVSWQWRAWGPCVLNSTRSTLKGRSDRIADCQNWQDINSENAVNEIKAIETSVEVVDGRQKRVSRLQIGNASVSVMYKCSAENKVGKDEWLIYFYVTTIPEGFSVDVQPSENPLEQEKVSLCCSADNYTYEQLQWYRLDPQALQDEQGKPQELDCRSVHLYANTLDGQLSFQDHSNSWVLDFTIPSIQLQDEGHYVCEAQMLISLLPLFWLSLTNQTVNVTESLRMECDVEGRPLPLLSWFKDNQPLHQMSGIQLQDSNRTLSIQRVTEEDAGLYTCTACNQRGCVHSSAAVRVIGSSDKANVEIVILIGTGVIAVFFWALLILIFCNVKRVNPADIKTGYLSIIMDPGEVPLDEQCEYLPYDSSQWEISRDRLRLGKVLGHGAFGKVIEASIYGVSKSNSLDTVAVKMLKDGSTASEHKALMSELKILIHIGNHLNVVNLLGACTKPNGPLMVIVEYCKYGNLSNFLRAKREFFLPYRDRSPKTQSQVRRMIEAGQMDQRARHPPSPPSSPLTSPQSPPSNMPTENPAGEKMEDLWKTPLTIEDLICYSFQVARGMEFLASRKCIHRDLAARNILLSENNIVKICDFGLARDIYKDPDYVRKGNARLPLKWMAPESIFDKVYTSQSDVWSFGVLLWEIFSLGASPYPGVQIDEDFCKRLKDGVRMRAPETASPEIYGIMLACWQGEPKERPNFPALVQILGDLLQDNSIPDGKDYIPLNHSQSSEDDGFSQASSRPPSEEELRLACNTLPARYYNCVPFAGCVFVGPSKICQPRVKTFEELPLEMHRQKAPQDNQTDSGMVLASEEFERIEHRHRGAVSKSRMGSSSSTEPLTASHGSLGRSSGAGSSMHRPNFFSQLSGQTFYNNEYGHLSEEGFCDFFSSPDALCPASSNV</sequence>
<evidence type="ECO:0000256" key="28">
    <source>
        <dbReference type="PIRSR" id="PIRSR000615-3"/>
    </source>
</evidence>
<dbReference type="PIRSF" id="PIRSF000615">
    <property type="entry name" value="TyrPK_CSF1-R"/>
    <property type="match status" value="1"/>
</dbReference>
<evidence type="ECO:0000256" key="11">
    <source>
        <dbReference type="ARBA" id="ARBA00022692"/>
    </source>
</evidence>
<evidence type="ECO:0000256" key="20">
    <source>
        <dbReference type="ARBA" id="ARBA00023157"/>
    </source>
</evidence>
<comment type="similarity">
    <text evidence="30">Belongs to the protein kinase superfamily. Tyr protein kinase family. CSF-1/PDGF receptor subfamily.</text>
</comment>
<dbReference type="GeneTree" id="ENSGT00940000159358"/>
<dbReference type="PROSITE" id="PS00107">
    <property type="entry name" value="PROTEIN_KINASE_ATP"/>
    <property type="match status" value="1"/>
</dbReference>
<dbReference type="GO" id="GO:0048010">
    <property type="term" value="P:vascular endothelial growth factor receptor signaling pathway"/>
    <property type="evidence" value="ECO:0007669"/>
    <property type="project" value="TreeGrafter"/>
</dbReference>
<evidence type="ECO:0000259" key="33">
    <source>
        <dbReference type="PROSITE" id="PS50011"/>
    </source>
</evidence>
<dbReference type="GO" id="GO:0030335">
    <property type="term" value="P:positive regulation of cell migration"/>
    <property type="evidence" value="ECO:0007669"/>
    <property type="project" value="TreeGrafter"/>
</dbReference>
<keyword evidence="9" id="KW-0037">Angiogenesis</keyword>
<dbReference type="Pfam" id="PF07679">
    <property type="entry name" value="I-set"/>
    <property type="match status" value="2"/>
</dbReference>
<feature type="binding site" evidence="28">
    <location>
        <position position="1027"/>
    </location>
    <ligand>
        <name>Mg(2+)</name>
        <dbReference type="ChEBI" id="CHEBI:18420"/>
    </ligand>
</feature>
<dbReference type="FunFam" id="2.60.40.10:FF:000247">
    <property type="entry name" value="Vascular endothelial growth factor receptor 3"/>
    <property type="match status" value="1"/>
</dbReference>
<dbReference type="Gene3D" id="1.10.510.10">
    <property type="entry name" value="Transferase(Phosphotransferase) domain 1"/>
    <property type="match status" value="1"/>
</dbReference>
<dbReference type="InterPro" id="IPR000719">
    <property type="entry name" value="Prot_kinase_dom"/>
</dbReference>
<dbReference type="InterPro" id="IPR020635">
    <property type="entry name" value="Tyr_kinase_cat_dom"/>
</dbReference>
<evidence type="ECO:0000256" key="7">
    <source>
        <dbReference type="ARBA" id="ARBA00022490"/>
    </source>
</evidence>
<evidence type="ECO:0000256" key="2">
    <source>
        <dbReference type="ARBA" id="ARBA00004251"/>
    </source>
</evidence>
<dbReference type="PROSITE" id="PS00240">
    <property type="entry name" value="RECEPTOR_TYR_KIN_III"/>
    <property type="match status" value="1"/>
</dbReference>
<evidence type="ECO:0000256" key="25">
    <source>
        <dbReference type="ARBA" id="ARBA00051243"/>
    </source>
</evidence>
<dbReference type="Gene3D" id="3.30.200.20">
    <property type="entry name" value="Phosphorylase Kinase, domain 1"/>
    <property type="match status" value="1"/>
</dbReference>
<dbReference type="InterPro" id="IPR003599">
    <property type="entry name" value="Ig_sub"/>
</dbReference>
<evidence type="ECO:0000256" key="6">
    <source>
        <dbReference type="ARBA" id="ARBA00022475"/>
    </source>
</evidence>
<evidence type="ECO:0000256" key="5">
    <source>
        <dbReference type="ARBA" id="ARBA00022258"/>
    </source>
</evidence>
<keyword evidence="17 32" id="KW-1133">Transmembrane helix</keyword>
<keyword evidence="15" id="KW-0418">Kinase</keyword>
<dbReference type="CDD" id="cd00096">
    <property type="entry name" value="Ig"/>
    <property type="match status" value="1"/>
</dbReference>
<feature type="binding site" evidence="27">
    <location>
        <position position="1026"/>
    </location>
    <ligand>
        <name>ATP</name>
        <dbReference type="ChEBI" id="CHEBI:30616"/>
    </ligand>
</feature>
<dbReference type="PRINTS" id="PR01832">
    <property type="entry name" value="VEGFRECEPTOR"/>
</dbReference>
<evidence type="ECO:0000256" key="16">
    <source>
        <dbReference type="ARBA" id="ARBA00022840"/>
    </source>
</evidence>
<dbReference type="FunFam" id="2.60.40.10:FF:000143">
    <property type="entry name" value="Vascular endothelial growth factor receptor 3"/>
    <property type="match status" value="1"/>
</dbReference>
<dbReference type="Pfam" id="PF07714">
    <property type="entry name" value="PK_Tyr_Ser-Thr"/>
    <property type="match status" value="1"/>
</dbReference>
<feature type="domain" description="Ig-like" evidence="34">
    <location>
        <begin position="206"/>
        <end position="315"/>
    </location>
</feature>
<dbReference type="InterPro" id="IPR008266">
    <property type="entry name" value="Tyr_kinase_AS"/>
</dbReference>
<keyword evidence="10" id="KW-0808">Transferase</keyword>
<dbReference type="Pfam" id="PF22854">
    <property type="entry name" value="VEGFR1-3_N_Ig-like"/>
    <property type="match status" value="1"/>
</dbReference>
<dbReference type="Pfam" id="PF17988">
    <property type="entry name" value="VEGFR-2_TMD"/>
    <property type="match status" value="1"/>
</dbReference>
<evidence type="ECO:0000256" key="13">
    <source>
        <dbReference type="ARBA" id="ARBA00022737"/>
    </source>
</evidence>
<feature type="region of interest" description="Disordered" evidence="31">
    <location>
        <begin position="950"/>
        <end position="984"/>
    </location>
</feature>
<dbReference type="InterPro" id="IPR055229">
    <property type="entry name" value="VEGFR1-3_5th"/>
</dbReference>
<dbReference type="InterPro" id="IPR041348">
    <property type="entry name" value="VEGFR-2_TMD"/>
</dbReference>
<feature type="transmembrane region" description="Helical" evidence="32">
    <location>
        <begin position="758"/>
        <end position="782"/>
    </location>
</feature>
<dbReference type="Pfam" id="PF22971">
    <property type="entry name" value="Ig_VEGFR-1-like_5th"/>
    <property type="match status" value="1"/>
</dbReference>
<dbReference type="GO" id="GO:0005524">
    <property type="term" value="F:ATP binding"/>
    <property type="evidence" value="ECO:0007669"/>
    <property type="project" value="UniProtKB-UniRule"/>
</dbReference>
<name>A0A8C9Z8U0_SANLU</name>
<evidence type="ECO:0000256" key="32">
    <source>
        <dbReference type="SAM" id="Phobius"/>
    </source>
</evidence>
<dbReference type="PROSITE" id="PS50011">
    <property type="entry name" value="PROTEIN_KINASE_DOM"/>
    <property type="match status" value="1"/>
</dbReference>
<reference evidence="35" key="1">
    <citation type="submission" date="2025-08" db="UniProtKB">
        <authorList>
            <consortium name="Ensembl"/>
        </authorList>
    </citation>
    <scope>IDENTIFICATION</scope>
</reference>
<dbReference type="GO" id="GO:0001525">
    <property type="term" value="P:angiogenesis"/>
    <property type="evidence" value="ECO:0007669"/>
    <property type="project" value="UniProtKB-KW"/>
</dbReference>
<comment type="catalytic activity">
    <reaction evidence="25">
        <text>L-tyrosyl-[protein] + ATP = O-phospho-L-tyrosyl-[protein] + ADP + H(+)</text>
        <dbReference type="Rhea" id="RHEA:10596"/>
        <dbReference type="Rhea" id="RHEA-COMP:10136"/>
        <dbReference type="Rhea" id="RHEA-COMP:20101"/>
        <dbReference type="ChEBI" id="CHEBI:15378"/>
        <dbReference type="ChEBI" id="CHEBI:30616"/>
        <dbReference type="ChEBI" id="CHEBI:46858"/>
        <dbReference type="ChEBI" id="CHEBI:61978"/>
        <dbReference type="ChEBI" id="CHEBI:456216"/>
        <dbReference type="EC" id="2.7.10.1"/>
    </reaction>
</comment>
<dbReference type="Pfam" id="PF21339">
    <property type="entry name" value="VEGFR-1-like_Ig-like"/>
    <property type="match status" value="1"/>
</dbReference>
<keyword evidence="13" id="KW-0677">Repeat</keyword>
<evidence type="ECO:0000256" key="27">
    <source>
        <dbReference type="PIRSR" id="PIRSR000615-2"/>
    </source>
</evidence>
<dbReference type="Proteomes" id="UP000694568">
    <property type="component" value="Unplaced"/>
</dbReference>
<keyword evidence="6" id="KW-1003">Cell membrane</keyword>
<dbReference type="InterPro" id="IPR017441">
    <property type="entry name" value="Protein_kinase_ATP_BS"/>
</dbReference>
<keyword evidence="28" id="KW-0460">Magnesium</keyword>
<evidence type="ECO:0000256" key="21">
    <source>
        <dbReference type="ARBA" id="ARBA00023170"/>
    </source>
</evidence>
<dbReference type="FunFam" id="2.60.40.10:FF:000532">
    <property type="entry name" value="Vascular endothelial growth factor receptor 2"/>
    <property type="match status" value="1"/>
</dbReference>
<evidence type="ECO:0000256" key="23">
    <source>
        <dbReference type="ARBA" id="ARBA00023242"/>
    </source>
</evidence>
<feature type="region of interest" description="Disordered" evidence="31">
    <location>
        <begin position="1168"/>
        <end position="1191"/>
    </location>
</feature>
<keyword evidence="36" id="KW-1185">Reference proteome</keyword>
<dbReference type="InterPro" id="IPR003598">
    <property type="entry name" value="Ig_sub2"/>
</dbReference>
<dbReference type="SUPFAM" id="SSF56112">
    <property type="entry name" value="Protein kinase-like (PK-like)"/>
    <property type="match status" value="1"/>
</dbReference>
<dbReference type="InterPro" id="IPR055238">
    <property type="entry name" value="VEGFR1-3_N_Ig-like"/>
</dbReference>
<dbReference type="InterPro" id="IPR013098">
    <property type="entry name" value="Ig_I-set"/>
</dbReference>
<feature type="active site" description="Proton acceptor" evidence="26">
    <location>
        <position position="1022"/>
    </location>
</feature>
<feature type="compositionally biased region" description="Low complexity" evidence="31">
    <location>
        <begin position="1289"/>
        <end position="1302"/>
    </location>
</feature>
<keyword evidence="16 27" id="KW-0067">ATP-binding</keyword>
<feature type="domain" description="Protein kinase" evidence="33">
    <location>
        <begin position="827"/>
        <end position="1158"/>
    </location>
</feature>
<dbReference type="GO" id="GO:0043408">
    <property type="term" value="P:regulation of MAPK cascade"/>
    <property type="evidence" value="ECO:0007669"/>
    <property type="project" value="TreeGrafter"/>
</dbReference>
<dbReference type="InterPro" id="IPR001245">
    <property type="entry name" value="Ser-Thr/Tyr_kinase_cat_dom"/>
</dbReference>
<dbReference type="InterPro" id="IPR050122">
    <property type="entry name" value="RTK"/>
</dbReference>
<evidence type="ECO:0000256" key="17">
    <source>
        <dbReference type="ARBA" id="ARBA00022989"/>
    </source>
</evidence>
<dbReference type="EC" id="2.7.10.1" evidence="4"/>
<keyword evidence="19" id="KW-0829">Tyrosine-protein kinase</keyword>
<dbReference type="GO" id="GO:0019838">
    <property type="term" value="F:growth factor binding"/>
    <property type="evidence" value="ECO:0007669"/>
    <property type="project" value="TreeGrafter"/>
</dbReference>
<keyword evidence="7" id="KW-0963">Cytoplasm</keyword>
<evidence type="ECO:0000256" key="12">
    <source>
        <dbReference type="ARBA" id="ARBA00022729"/>
    </source>
</evidence>
<keyword evidence="24 30" id="KW-0393">Immunoglobulin domain</keyword>
<keyword evidence="18 32" id="KW-0472">Membrane</keyword>
<feature type="compositionally biased region" description="Polar residues" evidence="31">
    <location>
        <begin position="1276"/>
        <end position="1286"/>
    </location>
</feature>
<evidence type="ECO:0000256" key="22">
    <source>
        <dbReference type="ARBA" id="ARBA00023180"/>
    </source>
</evidence>
<accession>A0A8C9Z8U0</accession>
<dbReference type="InterPro" id="IPR036179">
    <property type="entry name" value="Ig-like_dom_sf"/>
</dbReference>
<feature type="binding site" evidence="27 29">
    <location>
        <position position="861"/>
    </location>
    <ligand>
        <name>ATP</name>
        <dbReference type="ChEBI" id="CHEBI:30616"/>
    </ligand>
</feature>
<keyword evidence="11 30" id="KW-0812">Transmembrane</keyword>
<evidence type="ECO:0000256" key="10">
    <source>
        <dbReference type="ARBA" id="ARBA00022679"/>
    </source>
</evidence>
<proteinExistence type="inferred from homology"/>
<evidence type="ECO:0000256" key="18">
    <source>
        <dbReference type="ARBA" id="ARBA00023136"/>
    </source>
</evidence>
<dbReference type="SMART" id="SM00219">
    <property type="entry name" value="TyrKc"/>
    <property type="match status" value="1"/>
</dbReference>
<dbReference type="FunFam" id="1.10.510.10:FF:000077">
    <property type="entry name" value="Vascular endothelial growth factor receptor 2"/>
    <property type="match status" value="1"/>
</dbReference>
<protein>
    <recommendedName>
        <fullName evidence="5">Vascular endothelial growth factor receptor 3</fullName>
        <ecNumber evidence="4">2.7.10.1</ecNumber>
    </recommendedName>
</protein>
<evidence type="ECO:0000256" key="26">
    <source>
        <dbReference type="PIRSR" id="PIRSR000615-1"/>
    </source>
</evidence>
<feature type="compositionally biased region" description="Pro residues" evidence="31">
    <location>
        <begin position="958"/>
        <end position="975"/>
    </location>
</feature>
<evidence type="ECO:0000256" key="4">
    <source>
        <dbReference type="ARBA" id="ARBA00011902"/>
    </source>
</evidence>
<dbReference type="SMART" id="SM00408">
    <property type="entry name" value="IGc2"/>
    <property type="match status" value="5"/>
</dbReference>
<dbReference type="PANTHER" id="PTHR24416:SF49">
    <property type="entry name" value="VASCULAR ENDOTHELIAL GROWTH FACTOR RECEPTOR 3"/>
    <property type="match status" value="1"/>
</dbReference>
<dbReference type="GO" id="GO:0043235">
    <property type="term" value="C:receptor complex"/>
    <property type="evidence" value="ECO:0007669"/>
    <property type="project" value="TreeGrafter"/>
</dbReference>